<accession>A0AAJ0FEB4</accession>
<dbReference type="GeneID" id="85312003"/>
<dbReference type="AlphaFoldDB" id="A0AAJ0FEB4"/>
<gene>
    <name evidence="1" type="ORF">QBC33DRAFT_548237</name>
</gene>
<proteinExistence type="predicted"/>
<evidence type="ECO:0000313" key="2">
    <source>
        <dbReference type="Proteomes" id="UP001244011"/>
    </source>
</evidence>
<organism evidence="1 2">
    <name type="scientific">Phialemonium atrogriseum</name>
    <dbReference type="NCBI Taxonomy" id="1093897"/>
    <lineage>
        <taxon>Eukaryota</taxon>
        <taxon>Fungi</taxon>
        <taxon>Dikarya</taxon>
        <taxon>Ascomycota</taxon>
        <taxon>Pezizomycotina</taxon>
        <taxon>Sordariomycetes</taxon>
        <taxon>Sordariomycetidae</taxon>
        <taxon>Cephalothecales</taxon>
        <taxon>Cephalothecaceae</taxon>
        <taxon>Phialemonium</taxon>
    </lineage>
</organism>
<sequence>MASPMTDPGHEVPPNTVFETEFELDPKAGSTLSKTIRHQEREVNRVKITSDRIRNTSFRAELAKVQYGTYNCQQADGTYKPEPAALLIFNFRFHFRSENRDRFTSVKIEVEFKETLNTKLERPPDRNPNNDPQVRFVAPHQICGTPTEVDVKKSWKFEGQLGYQVPAGPSLSATPSVQTEASFQRHHRMWIKGDTDGDNDHRWDNKAVWVMQENRMQGSGVLSSFPGAVVIVLPKSPEHLVKARVTVVPHLAFSLNPLRLKQKRDDPILLDRKTSWGPEYEPGKDFSDPDYPWSSIIKIPTEYQDILHT</sequence>
<evidence type="ECO:0000313" key="1">
    <source>
        <dbReference type="EMBL" id="KAK1764157.1"/>
    </source>
</evidence>
<dbReference type="RefSeq" id="XP_060280370.1">
    <property type="nucleotide sequence ID" value="XM_060428816.1"/>
</dbReference>
<dbReference type="EMBL" id="MU839022">
    <property type="protein sequence ID" value="KAK1764157.1"/>
    <property type="molecule type" value="Genomic_DNA"/>
</dbReference>
<protein>
    <submittedName>
        <fullName evidence="1">Uncharacterized protein</fullName>
    </submittedName>
</protein>
<keyword evidence="2" id="KW-1185">Reference proteome</keyword>
<comment type="caution">
    <text evidence="1">The sequence shown here is derived from an EMBL/GenBank/DDBJ whole genome shotgun (WGS) entry which is preliminary data.</text>
</comment>
<reference evidence="1" key="1">
    <citation type="submission" date="2023-06" db="EMBL/GenBank/DDBJ databases">
        <title>Genome-scale phylogeny and comparative genomics of the fungal order Sordariales.</title>
        <authorList>
            <consortium name="Lawrence Berkeley National Laboratory"/>
            <person name="Hensen N."/>
            <person name="Bonometti L."/>
            <person name="Westerberg I."/>
            <person name="Brannstrom I.O."/>
            <person name="Guillou S."/>
            <person name="Cros-Aarteil S."/>
            <person name="Calhoun S."/>
            <person name="Haridas S."/>
            <person name="Kuo A."/>
            <person name="Mondo S."/>
            <person name="Pangilinan J."/>
            <person name="Riley R."/>
            <person name="Labutti K."/>
            <person name="Andreopoulos B."/>
            <person name="Lipzen A."/>
            <person name="Chen C."/>
            <person name="Yanf M."/>
            <person name="Daum C."/>
            <person name="Ng V."/>
            <person name="Clum A."/>
            <person name="Steindorff A."/>
            <person name="Ohm R."/>
            <person name="Martin F."/>
            <person name="Silar P."/>
            <person name="Natvig D."/>
            <person name="Lalanne C."/>
            <person name="Gautier V."/>
            <person name="Ament-Velasquez S.L."/>
            <person name="Kruys A."/>
            <person name="Hutchinson M.I."/>
            <person name="Powell A.J."/>
            <person name="Barry K."/>
            <person name="Miller A.N."/>
            <person name="Grigoriev I.V."/>
            <person name="Debuchy R."/>
            <person name="Gladieux P."/>
            <person name="Thoren M.H."/>
            <person name="Johannesson H."/>
        </authorList>
    </citation>
    <scope>NUCLEOTIDE SEQUENCE</scope>
    <source>
        <strain evidence="1">8032-3</strain>
    </source>
</reference>
<name>A0AAJ0FEB4_9PEZI</name>
<dbReference type="Proteomes" id="UP001244011">
    <property type="component" value="Unassembled WGS sequence"/>
</dbReference>